<keyword evidence="4 7" id="KW-0812">Transmembrane</keyword>
<keyword evidence="3" id="KW-1003">Cell membrane</keyword>
<dbReference type="SUPFAM" id="SSF82861">
    <property type="entry name" value="Mechanosensitive channel protein MscS (YggB), transmembrane region"/>
    <property type="match status" value="1"/>
</dbReference>
<evidence type="ECO:0000256" key="3">
    <source>
        <dbReference type="ARBA" id="ARBA00022475"/>
    </source>
</evidence>
<evidence type="ECO:0000259" key="10">
    <source>
        <dbReference type="Pfam" id="PF21088"/>
    </source>
</evidence>
<dbReference type="EMBL" id="UOFT01000066">
    <property type="protein sequence ID" value="VAW98457.1"/>
    <property type="molecule type" value="Genomic_DNA"/>
</dbReference>
<dbReference type="PANTHER" id="PTHR43634">
    <property type="entry name" value="OW CONDUCTANCE MECHANOSENSITIVE CHANNEL"/>
    <property type="match status" value="1"/>
</dbReference>
<dbReference type="InterPro" id="IPR049278">
    <property type="entry name" value="MS_channel_C"/>
</dbReference>
<evidence type="ECO:0000256" key="1">
    <source>
        <dbReference type="ARBA" id="ARBA00004651"/>
    </source>
</evidence>
<feature type="domain" description="Mechanosensitive ion channel MscS C-terminal" evidence="9">
    <location>
        <begin position="254"/>
        <end position="338"/>
    </location>
</feature>
<dbReference type="Gene3D" id="1.10.287.1260">
    <property type="match status" value="1"/>
</dbReference>
<sequence length="358" mass="40587">MNILDELNKYISQDDLWILQIFIIIFAALVIDFFQKRLLNKVQVKLESTKTAWDDALIHAVRKPLSLLIWIYGLSFALDVISAPQTQTLREVVVIICAAWVAVRFIRFAEKNIIHQQQIKGKPIDKSTADAVSQLLRVAVILTSFLVALQTMGFNISAILAFGGIGGIAIGFAAKDLLANFFGGLMIYLDRPFAIGDWIRSPDKEIEGTVEKIGWRLTVIRTFDKRPLYIPNSIFANIAVENPSRMTNRRIYETIGIRYDDVKLLPVIVDEVRAMLQSHDEIDINNTLMVNFNKFSESSLDFFIYTFTKTTDWQHYHHVKQDVLFKVNDIIAKHGADIAFPTSTVHIPNGSPIFSAQS</sequence>
<dbReference type="Pfam" id="PF21088">
    <property type="entry name" value="MS_channel_1st"/>
    <property type="match status" value="1"/>
</dbReference>
<feature type="domain" description="Mechanosensitive ion channel MscS" evidence="8">
    <location>
        <begin position="176"/>
        <end position="245"/>
    </location>
</feature>
<protein>
    <submittedName>
        <fullName evidence="11">Small-conductance mechanosensitive channel</fullName>
    </submittedName>
</protein>
<evidence type="ECO:0000256" key="7">
    <source>
        <dbReference type="SAM" id="Phobius"/>
    </source>
</evidence>
<dbReference type="Pfam" id="PF00924">
    <property type="entry name" value="MS_channel_2nd"/>
    <property type="match status" value="1"/>
</dbReference>
<evidence type="ECO:0000256" key="4">
    <source>
        <dbReference type="ARBA" id="ARBA00022692"/>
    </source>
</evidence>
<dbReference type="PROSITE" id="PS01246">
    <property type="entry name" value="UPF0003"/>
    <property type="match status" value="1"/>
</dbReference>
<dbReference type="GO" id="GO:0055085">
    <property type="term" value="P:transmembrane transport"/>
    <property type="evidence" value="ECO:0007669"/>
    <property type="project" value="InterPro"/>
</dbReference>
<dbReference type="InterPro" id="IPR045042">
    <property type="entry name" value="YnaI-like"/>
</dbReference>
<dbReference type="Pfam" id="PF21082">
    <property type="entry name" value="MS_channel_3rd"/>
    <property type="match status" value="1"/>
</dbReference>
<dbReference type="AlphaFoldDB" id="A0A3B1AG42"/>
<name>A0A3B1AG42_9ZZZZ</name>
<evidence type="ECO:0000259" key="9">
    <source>
        <dbReference type="Pfam" id="PF21082"/>
    </source>
</evidence>
<gene>
    <name evidence="11" type="ORF">MNBD_GAMMA23-1503</name>
</gene>
<feature type="domain" description="Mechanosensitive ion channel transmembrane helices 2/3" evidence="10">
    <location>
        <begin position="135"/>
        <end position="175"/>
    </location>
</feature>
<keyword evidence="5 7" id="KW-1133">Transmembrane helix</keyword>
<feature type="transmembrane region" description="Helical" evidence="7">
    <location>
        <begin position="154"/>
        <end position="174"/>
    </location>
</feature>
<dbReference type="InterPro" id="IPR023408">
    <property type="entry name" value="MscS_beta-dom_sf"/>
</dbReference>
<dbReference type="InterPro" id="IPR010920">
    <property type="entry name" value="LSM_dom_sf"/>
</dbReference>
<evidence type="ECO:0000256" key="6">
    <source>
        <dbReference type="ARBA" id="ARBA00023136"/>
    </source>
</evidence>
<evidence type="ECO:0000259" key="8">
    <source>
        <dbReference type="Pfam" id="PF00924"/>
    </source>
</evidence>
<dbReference type="GO" id="GO:0005886">
    <property type="term" value="C:plasma membrane"/>
    <property type="evidence" value="ECO:0007669"/>
    <property type="project" value="UniProtKB-SubCell"/>
</dbReference>
<dbReference type="SUPFAM" id="SSF82689">
    <property type="entry name" value="Mechanosensitive channel protein MscS (YggB), C-terminal domain"/>
    <property type="match status" value="1"/>
</dbReference>
<evidence type="ECO:0000256" key="5">
    <source>
        <dbReference type="ARBA" id="ARBA00022989"/>
    </source>
</evidence>
<dbReference type="SUPFAM" id="SSF50182">
    <property type="entry name" value="Sm-like ribonucleoproteins"/>
    <property type="match status" value="1"/>
</dbReference>
<dbReference type="InterPro" id="IPR011066">
    <property type="entry name" value="MscS_channel_C_sf"/>
</dbReference>
<dbReference type="InterPro" id="IPR011014">
    <property type="entry name" value="MscS_channel_TM-2"/>
</dbReference>
<organism evidence="11">
    <name type="scientific">hydrothermal vent metagenome</name>
    <dbReference type="NCBI Taxonomy" id="652676"/>
    <lineage>
        <taxon>unclassified sequences</taxon>
        <taxon>metagenomes</taxon>
        <taxon>ecological metagenomes</taxon>
    </lineage>
</organism>
<reference evidence="11" key="1">
    <citation type="submission" date="2018-06" db="EMBL/GenBank/DDBJ databases">
        <authorList>
            <person name="Zhirakovskaya E."/>
        </authorList>
    </citation>
    <scope>NUCLEOTIDE SEQUENCE</scope>
</reference>
<dbReference type="Gene3D" id="3.30.70.100">
    <property type="match status" value="1"/>
</dbReference>
<dbReference type="InterPro" id="IPR006685">
    <property type="entry name" value="MscS_channel_2nd"/>
</dbReference>
<proteinExistence type="inferred from homology"/>
<keyword evidence="6 7" id="KW-0472">Membrane</keyword>
<dbReference type="InterPro" id="IPR006686">
    <property type="entry name" value="MscS_channel_CS"/>
</dbReference>
<feature type="transmembrane region" description="Helical" evidence="7">
    <location>
        <begin position="16"/>
        <end position="34"/>
    </location>
</feature>
<accession>A0A3B1AG42</accession>
<comment type="similarity">
    <text evidence="2">Belongs to the MscS (TC 1.A.23) family.</text>
</comment>
<evidence type="ECO:0000256" key="2">
    <source>
        <dbReference type="ARBA" id="ARBA00008017"/>
    </source>
</evidence>
<dbReference type="PANTHER" id="PTHR43634:SF2">
    <property type="entry name" value="LOW CONDUCTANCE MECHANOSENSITIVE CHANNEL YNAI"/>
    <property type="match status" value="1"/>
</dbReference>
<dbReference type="InterPro" id="IPR049142">
    <property type="entry name" value="MS_channel_1st"/>
</dbReference>
<dbReference type="Gene3D" id="2.30.30.60">
    <property type="match status" value="1"/>
</dbReference>
<comment type="subcellular location">
    <subcellularLocation>
        <location evidence="1">Cell membrane</location>
        <topology evidence="1">Multi-pass membrane protein</topology>
    </subcellularLocation>
</comment>
<evidence type="ECO:0000313" key="11">
    <source>
        <dbReference type="EMBL" id="VAW98457.1"/>
    </source>
</evidence>